<reference evidence="2 3" key="1">
    <citation type="submission" date="2020-03" db="EMBL/GenBank/DDBJ databases">
        <title>Genomic Encyclopedia of Type Strains, Phase IV (KMG-IV): sequencing the most valuable type-strain genomes for metagenomic binning, comparative biology and taxonomic classification.</title>
        <authorList>
            <person name="Goeker M."/>
        </authorList>
    </citation>
    <scope>NUCLEOTIDE SEQUENCE [LARGE SCALE GENOMIC DNA]</scope>
    <source>
        <strain evidence="2 3">DSM 24233</strain>
    </source>
</reference>
<organism evidence="2 3">
    <name type="scientific">Desulfobaculum xiamenense</name>
    <dbReference type="NCBI Taxonomy" id="995050"/>
    <lineage>
        <taxon>Bacteria</taxon>
        <taxon>Pseudomonadati</taxon>
        <taxon>Thermodesulfobacteriota</taxon>
        <taxon>Desulfovibrionia</taxon>
        <taxon>Desulfovibrionales</taxon>
        <taxon>Desulfovibrionaceae</taxon>
        <taxon>Desulfobaculum</taxon>
    </lineage>
</organism>
<dbReference type="Proteomes" id="UP000580856">
    <property type="component" value="Unassembled WGS sequence"/>
</dbReference>
<sequence>MHETSLGRVVRDYLSGENVEETSYEEFRQAMARMLVEELGYPRERLGAKVGIEFSVDGTPYCRVVDIVVHDEADRPLMLVFFVPGQPGSYEREVVAAARLYPGGAVPLAVVTDTREALLIESHGGTVIETGVRAIARYDALPALVREHPARELDEAHLERERRILYAYSEFIYGSCCHTCTPKPTPPRGGDGDAT</sequence>
<feature type="domain" description="Type I restriction enzyme R protein N-terminal" evidence="1">
    <location>
        <begin position="25"/>
        <end position="121"/>
    </location>
</feature>
<dbReference type="InterPro" id="IPR029464">
    <property type="entry name" value="HSDR_N"/>
</dbReference>
<evidence type="ECO:0000313" key="2">
    <source>
        <dbReference type="EMBL" id="NJB67675.1"/>
    </source>
</evidence>
<dbReference type="Pfam" id="PF13588">
    <property type="entry name" value="HSDR_N_2"/>
    <property type="match status" value="1"/>
</dbReference>
<dbReference type="RefSeq" id="WP_167940712.1">
    <property type="nucleotide sequence ID" value="NZ_JAATJA010000001.1"/>
</dbReference>
<name>A0A846QQK4_9BACT</name>
<evidence type="ECO:0000313" key="3">
    <source>
        <dbReference type="Proteomes" id="UP000580856"/>
    </source>
</evidence>
<comment type="caution">
    <text evidence="2">The sequence shown here is derived from an EMBL/GenBank/DDBJ whole genome shotgun (WGS) entry which is preliminary data.</text>
</comment>
<keyword evidence="3" id="KW-1185">Reference proteome</keyword>
<dbReference type="EMBL" id="JAATJA010000001">
    <property type="protein sequence ID" value="NJB67675.1"/>
    <property type="molecule type" value="Genomic_DNA"/>
</dbReference>
<evidence type="ECO:0000259" key="1">
    <source>
        <dbReference type="Pfam" id="PF13588"/>
    </source>
</evidence>
<gene>
    <name evidence="2" type="ORF">GGQ74_001315</name>
</gene>
<dbReference type="AlphaFoldDB" id="A0A846QQK4"/>
<protein>
    <recommendedName>
        <fullName evidence="1">Type I restriction enzyme R protein N-terminal domain-containing protein</fullName>
    </recommendedName>
</protein>
<proteinExistence type="predicted"/>
<accession>A0A846QQK4</accession>